<keyword evidence="11" id="KW-0482">Metalloprotease</keyword>
<dbReference type="GO" id="GO:0070006">
    <property type="term" value="F:metalloaminopeptidase activity"/>
    <property type="evidence" value="ECO:0007669"/>
    <property type="project" value="TreeGrafter"/>
</dbReference>
<dbReference type="GO" id="GO:0005737">
    <property type="term" value="C:cytoplasm"/>
    <property type="evidence" value="ECO:0007669"/>
    <property type="project" value="TreeGrafter"/>
</dbReference>
<feature type="domain" description="ERAP1-like C-terminal" evidence="16">
    <location>
        <begin position="490"/>
        <end position="764"/>
    </location>
</feature>
<evidence type="ECO:0000256" key="15">
    <source>
        <dbReference type="SAM" id="SignalP"/>
    </source>
</evidence>
<keyword evidence="9" id="KW-0378">Hydrolase</keyword>
<dbReference type="GO" id="GO:0005615">
    <property type="term" value="C:extracellular space"/>
    <property type="evidence" value="ECO:0007669"/>
    <property type="project" value="TreeGrafter"/>
</dbReference>
<dbReference type="Gene3D" id="1.25.50.20">
    <property type="match status" value="1"/>
</dbReference>
<dbReference type="GO" id="GO:0006508">
    <property type="term" value="P:proteolysis"/>
    <property type="evidence" value="ECO:0007669"/>
    <property type="project" value="UniProtKB-KW"/>
</dbReference>
<protein>
    <recommendedName>
        <fullName evidence="16">ERAP1-like C-terminal domain-containing protein</fullName>
    </recommendedName>
</protein>
<comment type="caution">
    <text evidence="17">The sequence shown here is derived from an EMBL/GenBank/DDBJ whole genome shotgun (WGS) entry which is preliminary data.</text>
</comment>
<keyword evidence="4" id="KW-1003">Cell membrane</keyword>
<comment type="cofactor">
    <cofactor evidence="1">
        <name>Zn(2+)</name>
        <dbReference type="ChEBI" id="CHEBI:29105"/>
    </cofactor>
</comment>
<reference evidence="17 18" key="1">
    <citation type="journal article" date="2021" name="J. Hered.">
        <title>A chromosome-level genome assembly of the parasitoid wasp, Cotesia glomerata (Hymenoptera: Braconidae).</title>
        <authorList>
            <person name="Pinto B.J."/>
            <person name="Weis J.J."/>
            <person name="Gamble T."/>
            <person name="Ode P.J."/>
            <person name="Paul R."/>
            <person name="Zaspel J.M."/>
        </authorList>
    </citation>
    <scope>NUCLEOTIDE SEQUENCE [LARGE SCALE GENOMIC DNA]</scope>
    <source>
        <strain evidence="17">CgM1</strain>
    </source>
</reference>
<keyword evidence="6" id="KW-0645">Protease</keyword>
<dbReference type="GO" id="GO:0005886">
    <property type="term" value="C:plasma membrane"/>
    <property type="evidence" value="ECO:0007669"/>
    <property type="project" value="UniProtKB-SubCell"/>
</dbReference>
<dbReference type="InterPro" id="IPR024571">
    <property type="entry name" value="ERAP1-like_C_dom"/>
</dbReference>
<keyword evidence="13" id="KW-0325">Glycoprotein</keyword>
<evidence type="ECO:0000313" key="17">
    <source>
        <dbReference type="EMBL" id="KAH0548821.1"/>
    </source>
</evidence>
<comment type="subcellular location">
    <subcellularLocation>
        <location evidence="2">Cell membrane</location>
        <topology evidence="2">Lipid-anchor</topology>
        <topology evidence="2">GPI-anchor</topology>
    </subcellularLocation>
</comment>
<comment type="similarity">
    <text evidence="3">Belongs to the peptidase M1 family.</text>
</comment>
<dbReference type="PANTHER" id="PTHR11533">
    <property type="entry name" value="PROTEASE M1 ZINC METALLOPROTEASE"/>
    <property type="match status" value="1"/>
</dbReference>
<dbReference type="GO" id="GO:0042277">
    <property type="term" value="F:peptide binding"/>
    <property type="evidence" value="ECO:0007669"/>
    <property type="project" value="TreeGrafter"/>
</dbReference>
<gene>
    <name evidence="17" type="ORF">KQX54_002769</name>
</gene>
<dbReference type="Gene3D" id="1.10.390.10">
    <property type="entry name" value="Neutral Protease Domain 2"/>
    <property type="match status" value="1"/>
</dbReference>
<keyword evidence="10" id="KW-0862">Zinc</keyword>
<sequence length="886" mass="103916">MTDGKFVKRLTSLWKIWVRVLASVLSVCDRLLSFGGEIKNVDSVNSEMKFDNQKICSVYENVPISKYEKHLEKILNAKSYNLEPIGKLSIDIELKFECGILLFNAENFTYISEIELENTANHNIYTTDDYSIYDNSILNISFAENIPPGRYKINFYYNSEINSPAVLSEWIVLTNFDDDHVDEKNSDAMRVWLRKSALGHGKYLVKNVERLLKAFENFTGFSYNKNKYVKLDLFVVPKSPKSEHRSKNFIYVDEEIFVNEDNNAMESSEKLYRTIAEIIINQAFNKYETIRSLKYRNLEINLKNYLVSYIIDKITGQQNFVSLYVLRQRMRIFQESFITNRLRDKNIDISFSLTAGFRTRMIARIVGEKNIDLLIEDNLRNRNRIKNTDLLSELLETSGNKSFLEKVIDNWSRKGGHPLVTIERNYQANSAIIKQKLFTQSTNKTSSKQFWIPLNIATQRNADFENTFVTKWFDPELESIEIVPPLANEWLICNKQQIGFYRVNYDERNWKLIADYLKSGNYQKIHVLNRAQLIDDAFVLAEFGYLNFNVTFDLVRYLKVETEYVPWATFWEKMFRLYQYSSISSSQYYEPFKNMILELSGPLERKFLSDAAFDGNDRMERLNKIAFIKWTCFYGSTLCRNYSLVKLKNWLADPVKNPLLEDIRQEILCAGIRSADKETWEKLLEKYLIDKGDTILFALMCSSNYELLHKLIMFFINGQLVQSNPWYILIKIAEQSTIGLDTIIRFIDNKQAVIHRMNNHYNVDPPTGFINNNGKVTYDMKHFHDFVDSFCTVIEQFITNNQQLDKFKKILNDNFDILGSIEAADHLYFAQMKVNNSTSVFNSMKAYWETEENIEAADHLYFAQMKVSNSTSVFNSMEAYWETEEK</sequence>
<dbReference type="FunFam" id="2.60.40.1910:FF:000008">
    <property type="entry name" value="Aminopeptidase"/>
    <property type="match status" value="1"/>
</dbReference>
<feature type="chain" id="PRO_5043417514" description="ERAP1-like C-terminal domain-containing protein" evidence="15">
    <location>
        <begin position="23"/>
        <end position="886"/>
    </location>
</feature>
<organism evidence="17 18">
    <name type="scientific">Cotesia glomerata</name>
    <name type="common">Lepidopteran parasitic wasp</name>
    <name type="synonym">Apanteles glomeratus</name>
    <dbReference type="NCBI Taxonomy" id="32391"/>
    <lineage>
        <taxon>Eukaryota</taxon>
        <taxon>Metazoa</taxon>
        <taxon>Ecdysozoa</taxon>
        <taxon>Arthropoda</taxon>
        <taxon>Hexapoda</taxon>
        <taxon>Insecta</taxon>
        <taxon>Pterygota</taxon>
        <taxon>Neoptera</taxon>
        <taxon>Endopterygota</taxon>
        <taxon>Hymenoptera</taxon>
        <taxon>Apocrita</taxon>
        <taxon>Ichneumonoidea</taxon>
        <taxon>Braconidae</taxon>
        <taxon>Microgastrinae</taxon>
        <taxon>Cotesia</taxon>
    </lineage>
</organism>
<evidence type="ECO:0000256" key="11">
    <source>
        <dbReference type="ARBA" id="ARBA00023049"/>
    </source>
</evidence>
<dbReference type="GO" id="GO:0098552">
    <property type="term" value="C:side of membrane"/>
    <property type="evidence" value="ECO:0007669"/>
    <property type="project" value="UniProtKB-KW"/>
</dbReference>
<evidence type="ECO:0000313" key="18">
    <source>
        <dbReference type="Proteomes" id="UP000826195"/>
    </source>
</evidence>
<keyword evidence="14" id="KW-0449">Lipoprotein</keyword>
<dbReference type="PANTHER" id="PTHR11533:SF294">
    <property type="entry name" value="THYROTROPIN-RELEASING HORMONE-DEGRADING ECTOENZYME"/>
    <property type="match status" value="1"/>
</dbReference>
<keyword evidence="18" id="KW-1185">Reference proteome</keyword>
<keyword evidence="5" id="KW-0336">GPI-anchor</keyword>
<name>A0AAV7I955_COTGL</name>
<evidence type="ECO:0000256" key="7">
    <source>
        <dbReference type="ARBA" id="ARBA00022723"/>
    </source>
</evidence>
<proteinExistence type="inferred from homology"/>
<keyword evidence="12" id="KW-0472">Membrane</keyword>
<dbReference type="InterPro" id="IPR027268">
    <property type="entry name" value="Peptidase_M4/M1_CTD_sf"/>
</dbReference>
<dbReference type="EMBL" id="JAHXZJ010001864">
    <property type="protein sequence ID" value="KAH0548821.1"/>
    <property type="molecule type" value="Genomic_DNA"/>
</dbReference>
<evidence type="ECO:0000259" key="16">
    <source>
        <dbReference type="Pfam" id="PF11838"/>
    </source>
</evidence>
<evidence type="ECO:0000256" key="13">
    <source>
        <dbReference type="ARBA" id="ARBA00023180"/>
    </source>
</evidence>
<evidence type="ECO:0000256" key="4">
    <source>
        <dbReference type="ARBA" id="ARBA00022475"/>
    </source>
</evidence>
<keyword evidence="8 15" id="KW-0732">Signal</keyword>
<feature type="signal peptide" evidence="15">
    <location>
        <begin position="1"/>
        <end position="22"/>
    </location>
</feature>
<evidence type="ECO:0000256" key="14">
    <source>
        <dbReference type="ARBA" id="ARBA00023288"/>
    </source>
</evidence>
<evidence type="ECO:0000256" key="1">
    <source>
        <dbReference type="ARBA" id="ARBA00001947"/>
    </source>
</evidence>
<evidence type="ECO:0000256" key="10">
    <source>
        <dbReference type="ARBA" id="ARBA00022833"/>
    </source>
</evidence>
<dbReference type="AlphaFoldDB" id="A0AAV7I955"/>
<evidence type="ECO:0000256" key="5">
    <source>
        <dbReference type="ARBA" id="ARBA00022622"/>
    </source>
</evidence>
<dbReference type="Proteomes" id="UP000826195">
    <property type="component" value="Unassembled WGS sequence"/>
</dbReference>
<accession>A0AAV7I955</accession>
<evidence type="ECO:0000256" key="12">
    <source>
        <dbReference type="ARBA" id="ARBA00023136"/>
    </source>
</evidence>
<dbReference type="InterPro" id="IPR050344">
    <property type="entry name" value="Peptidase_M1_aminopeptidases"/>
</dbReference>
<dbReference type="Gene3D" id="2.60.40.1910">
    <property type="match status" value="1"/>
</dbReference>
<dbReference type="SUPFAM" id="SSF55486">
    <property type="entry name" value="Metalloproteases ('zincins'), catalytic domain"/>
    <property type="match status" value="1"/>
</dbReference>
<dbReference type="GO" id="GO:0043171">
    <property type="term" value="P:peptide catabolic process"/>
    <property type="evidence" value="ECO:0007669"/>
    <property type="project" value="TreeGrafter"/>
</dbReference>
<dbReference type="Pfam" id="PF11838">
    <property type="entry name" value="ERAP1_C"/>
    <property type="match status" value="1"/>
</dbReference>
<evidence type="ECO:0000256" key="3">
    <source>
        <dbReference type="ARBA" id="ARBA00010136"/>
    </source>
</evidence>
<evidence type="ECO:0000256" key="2">
    <source>
        <dbReference type="ARBA" id="ARBA00004609"/>
    </source>
</evidence>
<evidence type="ECO:0000256" key="9">
    <source>
        <dbReference type="ARBA" id="ARBA00022801"/>
    </source>
</evidence>
<evidence type="ECO:0000256" key="8">
    <source>
        <dbReference type="ARBA" id="ARBA00022729"/>
    </source>
</evidence>
<dbReference type="GO" id="GO:0008270">
    <property type="term" value="F:zinc ion binding"/>
    <property type="evidence" value="ECO:0007669"/>
    <property type="project" value="TreeGrafter"/>
</dbReference>
<evidence type="ECO:0000256" key="6">
    <source>
        <dbReference type="ARBA" id="ARBA00022670"/>
    </source>
</evidence>
<keyword evidence="7" id="KW-0479">Metal-binding</keyword>